<name>A0A160FR87_9BURK</name>
<reference evidence="2 3" key="1">
    <citation type="journal article" date="2016" name="Gene">
        <title>PacBio SMRT assembly of a complex multi-replicon genome reveals chlorocatechol degradative operon in a region of genome plasticity.</title>
        <authorList>
            <person name="Ricker N."/>
            <person name="Shen S.Y."/>
            <person name="Goordial J."/>
            <person name="Jin S."/>
            <person name="Fulthorpe R.R."/>
        </authorList>
    </citation>
    <scope>NUCLEOTIDE SEQUENCE [LARGE SCALE GENOMIC DNA]</scope>
    <source>
        <strain evidence="2 3">OLGA172</strain>
    </source>
</reference>
<accession>A0A160FR87</accession>
<dbReference type="EMBL" id="CP014579">
    <property type="protein sequence ID" value="ANB75495.1"/>
    <property type="molecule type" value="Genomic_DNA"/>
</dbReference>
<keyword evidence="1" id="KW-1133">Transmembrane helix</keyword>
<evidence type="ECO:0000256" key="1">
    <source>
        <dbReference type="SAM" id="Phobius"/>
    </source>
</evidence>
<sequence>MFIVSAPLMLVGIAAALVFKPLLEGLHPVQQLMLIAAGHAFLSTLFSVLSAATLSWLYARFARELRTLVSEQPIGESAP</sequence>
<dbReference type="Proteomes" id="UP000076852">
    <property type="component" value="Chromosome 2"/>
</dbReference>
<dbReference type="AlphaFoldDB" id="A0A160FR87"/>
<dbReference type="KEGG" id="buz:AYM40_24360"/>
<keyword evidence="1" id="KW-0812">Transmembrane</keyword>
<organism evidence="2 3">
    <name type="scientific">Paraburkholderia phytofirmans OLGA172</name>
    <dbReference type="NCBI Taxonomy" id="1417228"/>
    <lineage>
        <taxon>Bacteria</taxon>
        <taxon>Pseudomonadati</taxon>
        <taxon>Pseudomonadota</taxon>
        <taxon>Betaproteobacteria</taxon>
        <taxon>Burkholderiales</taxon>
        <taxon>Burkholderiaceae</taxon>
        <taxon>Paraburkholderia</taxon>
    </lineage>
</organism>
<gene>
    <name evidence="2" type="ORF">AYM40_24360</name>
</gene>
<feature type="transmembrane region" description="Helical" evidence="1">
    <location>
        <begin position="32"/>
        <end position="58"/>
    </location>
</feature>
<keyword evidence="1" id="KW-0472">Membrane</keyword>
<protein>
    <submittedName>
        <fullName evidence="2">Uncharacterized protein</fullName>
    </submittedName>
</protein>
<keyword evidence="3" id="KW-1185">Reference proteome</keyword>
<evidence type="ECO:0000313" key="2">
    <source>
        <dbReference type="EMBL" id="ANB75495.1"/>
    </source>
</evidence>
<proteinExistence type="predicted"/>
<evidence type="ECO:0000313" key="3">
    <source>
        <dbReference type="Proteomes" id="UP000076852"/>
    </source>
</evidence>